<accession>A0A2H0UGK6</accession>
<dbReference type="NCBIfam" id="NF002436">
    <property type="entry name" value="PRK01584.1"/>
    <property type="match status" value="1"/>
</dbReference>
<evidence type="ECO:0000256" key="9">
    <source>
        <dbReference type="ARBA" id="ARBA00023146"/>
    </source>
</evidence>
<dbReference type="InterPro" id="IPR018163">
    <property type="entry name" value="Thr/Ala-tRNA-synth_IIc_edit"/>
</dbReference>
<dbReference type="SUPFAM" id="SSF55186">
    <property type="entry name" value="ThrRS/AlaRS common domain"/>
    <property type="match status" value="1"/>
</dbReference>
<evidence type="ECO:0000256" key="7">
    <source>
        <dbReference type="ARBA" id="ARBA00022884"/>
    </source>
</evidence>
<keyword evidence="3" id="KW-0820">tRNA-binding</keyword>
<dbReference type="GO" id="GO:0005737">
    <property type="term" value="C:cytoplasm"/>
    <property type="evidence" value="ECO:0007669"/>
    <property type="project" value="InterPro"/>
</dbReference>
<evidence type="ECO:0000256" key="4">
    <source>
        <dbReference type="ARBA" id="ARBA00022598"/>
    </source>
</evidence>
<dbReference type="PANTHER" id="PTHR11777">
    <property type="entry name" value="ALANYL-TRNA SYNTHETASE"/>
    <property type="match status" value="1"/>
</dbReference>
<dbReference type="InterPro" id="IPR002318">
    <property type="entry name" value="Ala-tRNA-lgiase_IIc"/>
</dbReference>
<dbReference type="InterPro" id="IPR012947">
    <property type="entry name" value="tRNA_SAD"/>
</dbReference>
<keyword evidence="5" id="KW-0547">Nucleotide-binding</keyword>
<dbReference type="CDD" id="cd00673">
    <property type="entry name" value="AlaRS_core"/>
    <property type="match status" value="1"/>
</dbReference>
<evidence type="ECO:0000256" key="6">
    <source>
        <dbReference type="ARBA" id="ARBA00022840"/>
    </source>
</evidence>
<reference evidence="12" key="1">
    <citation type="submission" date="2017-09" db="EMBL/GenBank/DDBJ databases">
        <title>Depth-based differentiation of microbial function through sediment-hosted aquifers and enrichment of novel symbionts in the deep terrestrial subsurface.</title>
        <authorList>
            <person name="Probst A.J."/>
            <person name="Ladd B."/>
            <person name="Jarett J.K."/>
            <person name="Geller-Mcgrath D.E."/>
            <person name="Sieber C.M.K."/>
            <person name="Emerson J.B."/>
            <person name="Anantharaman K."/>
            <person name="Thomas B.C."/>
            <person name="Malmstrom R."/>
            <person name="Stieglmeier M."/>
            <person name="Klingl A."/>
            <person name="Woyke T."/>
            <person name="Ryan C.M."/>
            <person name="Banfield J.F."/>
        </authorList>
    </citation>
    <scope>NUCLEOTIDE SEQUENCE [LARGE SCALE GENOMIC DNA]</scope>
</reference>
<feature type="domain" description="Alanyl-transfer RNA synthetases family profile" evidence="10">
    <location>
        <begin position="1"/>
        <end position="621"/>
    </location>
</feature>
<dbReference type="InterPro" id="IPR018162">
    <property type="entry name" value="Ala-tRNA-ligase_IIc_anticod-bd"/>
</dbReference>
<dbReference type="EMBL" id="PFBH01000001">
    <property type="protein sequence ID" value="PIR85532.1"/>
    <property type="molecule type" value="Genomic_DNA"/>
</dbReference>
<dbReference type="InterPro" id="IPR050058">
    <property type="entry name" value="Ala-tRNA_ligase"/>
</dbReference>
<protein>
    <recommendedName>
        <fullName evidence="2">alanine--tRNA ligase</fullName>
        <ecNumber evidence="2">6.1.1.7</ecNumber>
    </recommendedName>
</protein>
<dbReference type="Gene3D" id="3.30.980.10">
    <property type="entry name" value="Threonyl-trna Synthetase, Chain A, domain 2"/>
    <property type="match status" value="1"/>
</dbReference>
<dbReference type="PANTHER" id="PTHR11777:SF9">
    <property type="entry name" value="ALANINE--TRNA LIGASE, CYTOPLASMIC"/>
    <property type="match status" value="1"/>
</dbReference>
<gene>
    <name evidence="11" type="ORF">COU15_00345</name>
</gene>
<dbReference type="GO" id="GO:0005524">
    <property type="term" value="F:ATP binding"/>
    <property type="evidence" value="ECO:0007669"/>
    <property type="project" value="UniProtKB-KW"/>
</dbReference>
<keyword evidence="7" id="KW-0694">RNA-binding</keyword>
<proteinExistence type="inferred from homology"/>
<dbReference type="Pfam" id="PF01411">
    <property type="entry name" value="tRNA-synt_2c"/>
    <property type="match status" value="1"/>
</dbReference>
<evidence type="ECO:0000313" key="12">
    <source>
        <dbReference type="Proteomes" id="UP000229315"/>
    </source>
</evidence>
<name>A0A2H0UGK6_9BACT</name>
<dbReference type="Proteomes" id="UP000229315">
    <property type="component" value="Unassembled WGS sequence"/>
</dbReference>
<dbReference type="FunFam" id="3.30.980.10:FF:000004">
    <property type="entry name" value="Alanine--tRNA ligase, cytoplasmic"/>
    <property type="match status" value="1"/>
</dbReference>
<keyword evidence="8" id="KW-0648">Protein biosynthesis</keyword>
<comment type="caution">
    <text evidence="11">The sequence shown here is derived from an EMBL/GenBank/DDBJ whole genome shotgun (WGS) entry which is preliminary data.</text>
</comment>
<dbReference type="PRINTS" id="PR00980">
    <property type="entry name" value="TRNASYNTHALA"/>
</dbReference>
<evidence type="ECO:0000259" key="10">
    <source>
        <dbReference type="PROSITE" id="PS50860"/>
    </source>
</evidence>
<dbReference type="SUPFAM" id="SSF101353">
    <property type="entry name" value="Putative anticodon-binding domain of alanyl-tRNA synthetase (AlaRS)"/>
    <property type="match status" value="1"/>
</dbReference>
<dbReference type="GO" id="GO:0006419">
    <property type="term" value="P:alanyl-tRNA aminoacylation"/>
    <property type="evidence" value="ECO:0007669"/>
    <property type="project" value="InterPro"/>
</dbReference>
<evidence type="ECO:0000256" key="8">
    <source>
        <dbReference type="ARBA" id="ARBA00022917"/>
    </source>
</evidence>
<keyword evidence="6" id="KW-0067">ATP-binding</keyword>
<organism evidence="11 12">
    <name type="scientific">Candidatus Kaiserbacteria bacterium CG10_big_fil_rev_8_21_14_0_10_45_20</name>
    <dbReference type="NCBI Taxonomy" id="1974607"/>
    <lineage>
        <taxon>Bacteria</taxon>
        <taxon>Candidatus Kaiseribacteriota</taxon>
    </lineage>
</organism>
<dbReference type="InterPro" id="IPR018164">
    <property type="entry name" value="Ala-tRNA-synth_IIc_N"/>
</dbReference>
<comment type="similarity">
    <text evidence="1">Belongs to the class-II aminoacyl-tRNA synthetase family.</text>
</comment>
<dbReference type="GO" id="GO:0000049">
    <property type="term" value="F:tRNA binding"/>
    <property type="evidence" value="ECO:0007669"/>
    <property type="project" value="UniProtKB-KW"/>
</dbReference>
<dbReference type="PROSITE" id="PS50860">
    <property type="entry name" value="AA_TRNA_LIGASE_II_ALA"/>
    <property type="match status" value="1"/>
</dbReference>
<dbReference type="InterPro" id="IPR018165">
    <property type="entry name" value="Ala-tRNA-synth_IIc_core"/>
</dbReference>
<keyword evidence="9" id="KW-0030">Aminoacyl-tRNA synthetase</keyword>
<evidence type="ECO:0000256" key="3">
    <source>
        <dbReference type="ARBA" id="ARBA00022555"/>
    </source>
</evidence>
<keyword evidence="4 11" id="KW-0436">Ligase</keyword>
<dbReference type="Gene3D" id="3.30.54.20">
    <property type="match status" value="1"/>
</dbReference>
<sequence length="621" mass="70125">MYVADIRKKYFDFFREKGHTIVPSTSLVPDNDPTTLFTGSGMQPMLPYFLGESHPQGTRIADAQKAFRAQDIEEVGDNRHTTFFEMLGNWSFGEYFKNEQISWMFEFLTKELGIDPTRLYFTCYKGNDALSIPRDTDSATLWQSLYAEIGVTALIGENPEADGMQEGERIFYYGDKKNWWSRVGEPQQMPEGEPGGPDTEMFYDFGAELKLHEQSLWKDSVCHVNCDCGRFVEIGNNVFMQYVKKRDGFELLPKPNVDFGGGIERIAMAVKGVADIFLIDTMQAIIVRLASESGKDYGDARYQKSFRIVTDHIRGATFMIADNVTPANTEQGYILRRLIRRAVQHMDVLEATIPLSLLAEQVIDAYQEQYPELSAKRTHIETVIEEEEGRFRKTLESGMKEFKKIADRGDVSGEDAFILFSTYGFPIEMTEELASEKGLSIDRDAFDSAFREHRAQSKSGAEQKFKGGLADSSEKTTALHTATHLMLAGLRKHLGDHVHQAGSNITAERTRFDFTHTEKVSREVLDKVEAYVNEAITKNSTVTVEQMPKEEAKEKGVEGSFWEKYPDIVNVYVVKGDDGTVYSQELCGGPHVQNTKSMGTFKIVKEEASSQGVRRIKATLS</sequence>
<evidence type="ECO:0000256" key="1">
    <source>
        <dbReference type="ARBA" id="ARBA00008226"/>
    </source>
</evidence>
<dbReference type="AlphaFoldDB" id="A0A2H0UGK6"/>
<dbReference type="GO" id="GO:0004813">
    <property type="term" value="F:alanine-tRNA ligase activity"/>
    <property type="evidence" value="ECO:0007669"/>
    <property type="project" value="UniProtKB-EC"/>
</dbReference>
<evidence type="ECO:0000256" key="2">
    <source>
        <dbReference type="ARBA" id="ARBA00013168"/>
    </source>
</evidence>
<dbReference type="InterPro" id="IPR045864">
    <property type="entry name" value="aa-tRNA-synth_II/BPL/LPL"/>
</dbReference>
<dbReference type="Gene3D" id="3.30.930.10">
    <property type="entry name" value="Bira Bifunctional Protein, Domain 2"/>
    <property type="match status" value="1"/>
</dbReference>
<dbReference type="GO" id="GO:0002161">
    <property type="term" value="F:aminoacyl-tRNA deacylase activity"/>
    <property type="evidence" value="ECO:0007669"/>
    <property type="project" value="TreeGrafter"/>
</dbReference>
<dbReference type="EC" id="6.1.1.7" evidence="2"/>
<evidence type="ECO:0000313" key="11">
    <source>
        <dbReference type="EMBL" id="PIR85532.1"/>
    </source>
</evidence>
<dbReference type="Pfam" id="PF07973">
    <property type="entry name" value="tRNA_SAD"/>
    <property type="match status" value="1"/>
</dbReference>
<dbReference type="SUPFAM" id="SSF55681">
    <property type="entry name" value="Class II aaRS and biotin synthetases"/>
    <property type="match status" value="1"/>
</dbReference>
<dbReference type="SMART" id="SM00863">
    <property type="entry name" value="tRNA_SAD"/>
    <property type="match status" value="1"/>
</dbReference>
<evidence type="ECO:0000256" key="5">
    <source>
        <dbReference type="ARBA" id="ARBA00022741"/>
    </source>
</evidence>